<sequence length="108" mass="12312">MGEEIPNEERMIEQSEVIELLRTRGIDDPEVKEFVLKWTTQQETLATEAGTARASITFNISRSELYLAVGDKDGALQALEDARVQAHQEGEIELYNQIMIKMDEVEEK</sequence>
<comment type="caution">
    <text evidence="1">The sequence shown here is derived from an EMBL/GenBank/DDBJ whole genome shotgun (WGS) entry which is preliminary data.</text>
</comment>
<accession>A0A1G2UUT7</accession>
<evidence type="ECO:0000313" key="2">
    <source>
        <dbReference type="Proteomes" id="UP000176558"/>
    </source>
</evidence>
<dbReference type="AlphaFoldDB" id="A0A1G2UUT7"/>
<dbReference type="Proteomes" id="UP000176558">
    <property type="component" value="Unassembled WGS sequence"/>
</dbReference>
<reference evidence="1 2" key="1">
    <citation type="journal article" date="2016" name="Nat. Commun.">
        <title>Thousands of microbial genomes shed light on interconnected biogeochemical processes in an aquifer system.</title>
        <authorList>
            <person name="Anantharaman K."/>
            <person name="Brown C.T."/>
            <person name="Hug L.A."/>
            <person name="Sharon I."/>
            <person name="Castelle C.J."/>
            <person name="Probst A.J."/>
            <person name="Thomas B.C."/>
            <person name="Singh A."/>
            <person name="Wilkins M.J."/>
            <person name="Karaoz U."/>
            <person name="Brodie E.L."/>
            <person name="Williams K.H."/>
            <person name="Hubbard S.S."/>
            <person name="Banfield J.F."/>
        </authorList>
    </citation>
    <scope>NUCLEOTIDE SEQUENCE [LARGE SCALE GENOMIC DNA]</scope>
</reference>
<evidence type="ECO:0008006" key="3">
    <source>
        <dbReference type="Google" id="ProtNLM"/>
    </source>
</evidence>
<evidence type="ECO:0000313" key="1">
    <source>
        <dbReference type="EMBL" id="OHB13173.1"/>
    </source>
</evidence>
<proteinExistence type="predicted"/>
<protein>
    <recommendedName>
        <fullName evidence="3">DUF5667 domain-containing protein</fullName>
    </recommendedName>
</protein>
<organism evidence="1 2">
    <name type="scientific">Candidatus Zambryskibacteria bacterium RIFCSPLOWO2_12_FULL_39_23</name>
    <dbReference type="NCBI Taxonomy" id="1802776"/>
    <lineage>
        <taxon>Bacteria</taxon>
        <taxon>Candidatus Zambryskiibacteriota</taxon>
    </lineage>
</organism>
<dbReference type="EMBL" id="MHWT01000002">
    <property type="protein sequence ID" value="OHB13173.1"/>
    <property type="molecule type" value="Genomic_DNA"/>
</dbReference>
<gene>
    <name evidence="1" type="ORF">A3G99_00255</name>
</gene>
<name>A0A1G2UUT7_9BACT</name>